<evidence type="ECO:0000256" key="1">
    <source>
        <dbReference type="ARBA" id="ARBA00004651"/>
    </source>
</evidence>
<dbReference type="RefSeq" id="WP_200256451.1">
    <property type="nucleotide sequence ID" value="NZ_JAENIP020000004.1"/>
</dbReference>
<feature type="transmembrane region" description="Helical" evidence="8">
    <location>
        <begin position="325"/>
        <end position="345"/>
    </location>
</feature>
<dbReference type="InterPro" id="IPR037294">
    <property type="entry name" value="ABC_BtuC-like"/>
</dbReference>
<comment type="subcellular location">
    <subcellularLocation>
        <location evidence="1">Cell membrane</location>
        <topology evidence="1">Multi-pass membrane protein</topology>
    </subcellularLocation>
</comment>
<dbReference type="Proteomes" id="UP000650005">
    <property type="component" value="Unassembled WGS sequence"/>
</dbReference>
<evidence type="ECO:0000313" key="9">
    <source>
        <dbReference type="EMBL" id="MBK1843340.1"/>
    </source>
</evidence>
<evidence type="ECO:0000313" key="10">
    <source>
        <dbReference type="EMBL" id="MCX7538831.1"/>
    </source>
</evidence>
<sequence length="352" mass="35894">MSPSERRISGSEIHAVRIGPVSVTYSQRGAVVGVLGLVVLAAVILFALMSVRADLSPEQTLRAVVGDGDARSIRSVRSRALPRALTAVCVGGLLSVSGAVFQSLSRNVLGSPDIIGFTAGAATAAGLTILFVSPDVLPVALAAATGGLLTAAIVYTLARTRGSANGIRLVLVGIGVAATVSAVLDLMLLTADIRLATQVQDWRAGSLSGRGWEHARSVLLATVVLIPGLAVLRRGVDAIELGDSTASGLGVPVERTRFTAIILATLAACTATAVAGPIAFIALAGPHIARFITRVPGVTILHSFVTGAVLLLLADHATQHIDIGLRAPVGLITGVLGGGYLLILLTRSSTRT</sequence>
<dbReference type="SUPFAM" id="SSF81345">
    <property type="entry name" value="ABC transporter involved in vitamin B12 uptake, BtuC"/>
    <property type="match status" value="1"/>
</dbReference>
<proteinExistence type="inferred from homology"/>
<feature type="transmembrane region" description="Helical" evidence="8">
    <location>
        <begin position="114"/>
        <end position="132"/>
    </location>
</feature>
<feature type="transmembrane region" description="Helical" evidence="8">
    <location>
        <begin position="295"/>
        <end position="313"/>
    </location>
</feature>
<dbReference type="EMBL" id="JAPMKX010000004">
    <property type="protein sequence ID" value="MCX7538831.1"/>
    <property type="molecule type" value="Genomic_DNA"/>
</dbReference>
<keyword evidence="3" id="KW-0813">Transport</keyword>
<dbReference type="PANTHER" id="PTHR30472">
    <property type="entry name" value="FERRIC ENTEROBACTIN TRANSPORT SYSTEM PERMEASE PROTEIN"/>
    <property type="match status" value="1"/>
</dbReference>
<dbReference type="Pfam" id="PF01032">
    <property type="entry name" value="FecCD"/>
    <property type="match status" value="1"/>
</dbReference>
<comment type="similarity">
    <text evidence="2">Belongs to the binding-protein-dependent transport system permease family. FecCD subfamily.</text>
</comment>
<keyword evidence="7 8" id="KW-0472">Membrane</keyword>
<evidence type="ECO:0000256" key="8">
    <source>
        <dbReference type="SAM" id="Phobius"/>
    </source>
</evidence>
<dbReference type="CDD" id="cd06550">
    <property type="entry name" value="TM_ABC_iron-siderophores_like"/>
    <property type="match status" value="1"/>
</dbReference>
<dbReference type="GO" id="GO:0005886">
    <property type="term" value="C:plasma membrane"/>
    <property type="evidence" value="ECO:0007669"/>
    <property type="project" value="UniProtKB-SubCell"/>
</dbReference>
<evidence type="ECO:0000313" key="11">
    <source>
        <dbReference type="Proteomes" id="UP000650005"/>
    </source>
</evidence>
<keyword evidence="4" id="KW-1003">Cell membrane</keyword>
<accession>A0A9Q4CDE7</accession>
<gene>
    <name evidence="9" type="ORF">JIM95_01940</name>
    <name evidence="10" type="ORF">OS123_09835</name>
</gene>
<evidence type="ECO:0000256" key="6">
    <source>
        <dbReference type="ARBA" id="ARBA00022989"/>
    </source>
</evidence>
<dbReference type="InterPro" id="IPR000522">
    <property type="entry name" value="ABC_transptr_permease_BtuC"/>
</dbReference>
<keyword evidence="11" id="KW-1185">Reference proteome</keyword>
<feature type="transmembrane region" description="Helical" evidence="8">
    <location>
        <begin position="80"/>
        <end position="102"/>
    </location>
</feature>
<protein>
    <submittedName>
        <fullName evidence="10">Iron chelate uptake ABC transporter family permease subunit</fullName>
    </submittedName>
</protein>
<dbReference type="PANTHER" id="PTHR30472:SF24">
    <property type="entry name" value="FERRIC ENTEROBACTIN TRANSPORT SYSTEM PERMEASE PROTEIN FEPG"/>
    <property type="match status" value="1"/>
</dbReference>
<evidence type="ECO:0000313" key="12">
    <source>
        <dbReference type="Proteomes" id="UP001070238"/>
    </source>
</evidence>
<feature type="transmembrane region" description="Helical" evidence="8">
    <location>
        <begin position="139"/>
        <end position="158"/>
    </location>
</feature>
<keyword evidence="6 8" id="KW-1133">Transmembrane helix</keyword>
<feature type="transmembrane region" description="Helical" evidence="8">
    <location>
        <begin position="30"/>
        <end position="51"/>
    </location>
</feature>
<evidence type="ECO:0000256" key="7">
    <source>
        <dbReference type="ARBA" id="ARBA00023136"/>
    </source>
</evidence>
<evidence type="ECO:0000256" key="2">
    <source>
        <dbReference type="ARBA" id="ARBA00007935"/>
    </source>
</evidence>
<comment type="caution">
    <text evidence="10">The sequence shown here is derived from an EMBL/GenBank/DDBJ whole genome shotgun (WGS) entry which is preliminary data.</text>
</comment>
<dbReference type="GO" id="GO:0033214">
    <property type="term" value="P:siderophore-iron import into cell"/>
    <property type="evidence" value="ECO:0007669"/>
    <property type="project" value="TreeGrafter"/>
</dbReference>
<feature type="transmembrane region" description="Helical" evidence="8">
    <location>
        <begin position="170"/>
        <end position="196"/>
    </location>
</feature>
<dbReference type="GO" id="GO:0022857">
    <property type="term" value="F:transmembrane transporter activity"/>
    <property type="evidence" value="ECO:0007669"/>
    <property type="project" value="InterPro"/>
</dbReference>
<dbReference type="EMBL" id="JAENIP010000007">
    <property type="protein sequence ID" value="MBK1843340.1"/>
    <property type="molecule type" value="Genomic_DNA"/>
</dbReference>
<reference evidence="9" key="1">
    <citation type="submission" date="2021-01" db="EMBL/GenBank/DDBJ databases">
        <title>Characterization of Corynebacterium spp. from penguins.</title>
        <authorList>
            <person name="Svec P."/>
        </authorList>
    </citation>
    <scope>NUCLEOTIDE SEQUENCE</scope>
    <source>
        <strain evidence="9">CCM 8835</strain>
    </source>
</reference>
<dbReference type="Proteomes" id="UP001070238">
    <property type="component" value="Unassembled WGS sequence"/>
</dbReference>
<evidence type="ECO:0000256" key="4">
    <source>
        <dbReference type="ARBA" id="ARBA00022475"/>
    </source>
</evidence>
<evidence type="ECO:0000256" key="3">
    <source>
        <dbReference type="ARBA" id="ARBA00022448"/>
    </source>
</evidence>
<name>A0A9Q4CDE7_9CORY</name>
<evidence type="ECO:0000256" key="5">
    <source>
        <dbReference type="ARBA" id="ARBA00022692"/>
    </source>
</evidence>
<dbReference type="Gene3D" id="1.10.3470.10">
    <property type="entry name" value="ABC transporter involved in vitamin B12 uptake, BtuC"/>
    <property type="match status" value="1"/>
</dbReference>
<organism evidence="10 12">
    <name type="scientific">Corynebacterium antarcticum</name>
    <dbReference type="NCBI Taxonomy" id="2800405"/>
    <lineage>
        <taxon>Bacteria</taxon>
        <taxon>Bacillati</taxon>
        <taxon>Actinomycetota</taxon>
        <taxon>Actinomycetes</taxon>
        <taxon>Mycobacteriales</taxon>
        <taxon>Corynebacteriaceae</taxon>
        <taxon>Corynebacterium</taxon>
    </lineage>
</organism>
<dbReference type="AlphaFoldDB" id="A0A9Q4CDE7"/>
<feature type="transmembrane region" description="Helical" evidence="8">
    <location>
        <begin position="256"/>
        <end position="283"/>
    </location>
</feature>
<reference evidence="10" key="2">
    <citation type="submission" date="2022-11" db="EMBL/GenBank/DDBJ databases">
        <title>Corynebacterium sp. isolated from Penguins.</title>
        <authorList>
            <person name="Sedlar K."/>
            <person name="Svec P."/>
        </authorList>
    </citation>
    <scope>NUCLEOTIDE SEQUENCE</scope>
    <source>
        <strain evidence="10">P5875</strain>
    </source>
</reference>
<keyword evidence="5 8" id="KW-0812">Transmembrane</keyword>